<keyword evidence="2" id="KW-1185">Reference proteome</keyword>
<dbReference type="EMBL" id="MSTI01000007">
    <property type="protein sequence ID" value="OLV20188.1"/>
    <property type="molecule type" value="Genomic_DNA"/>
</dbReference>
<dbReference type="STRING" id="249408.BOO71_0000592"/>
<dbReference type="Proteomes" id="UP000186607">
    <property type="component" value="Unassembled WGS sequence"/>
</dbReference>
<evidence type="ECO:0000313" key="1">
    <source>
        <dbReference type="EMBL" id="OLV20188.1"/>
    </source>
</evidence>
<comment type="caution">
    <text evidence="1">The sequence shown here is derived from an EMBL/GenBank/DDBJ whole genome shotgun (WGS) entry which is preliminary data.</text>
</comment>
<evidence type="ECO:0000313" key="2">
    <source>
        <dbReference type="Proteomes" id="UP000186607"/>
    </source>
</evidence>
<proteinExistence type="predicted"/>
<name>A0A1U7P4V4_9DEIO</name>
<reference evidence="1 2" key="1">
    <citation type="submission" date="2017-01" db="EMBL/GenBank/DDBJ databases">
        <title>Genome Analysis of Deinococcus marmoris KOPRI26562.</title>
        <authorList>
            <person name="Kim J.H."/>
            <person name="Oh H.-M."/>
        </authorList>
    </citation>
    <scope>NUCLEOTIDE SEQUENCE [LARGE SCALE GENOMIC DNA]</scope>
    <source>
        <strain evidence="1 2">KOPRI26562</strain>
    </source>
</reference>
<gene>
    <name evidence="1" type="ORF">BOO71_0000592</name>
</gene>
<accession>A0A1U7P4V4</accession>
<dbReference type="RefSeq" id="WP_075830142.1">
    <property type="nucleotide sequence ID" value="NZ_MSTI01000007.1"/>
</dbReference>
<sequence>MNAHLPTLLAAVSLGLSGLNGGPPLPPPLDRPNLLRLRDVLETASILPETPLILTPSDHEALLVCVLTTDAYLDSGRTIDGPPDLLRALEEEQRQGAREALMNELDVWKTLKCYGTAHAQL</sequence>
<organism evidence="1 2">
    <name type="scientific">Deinococcus marmoris</name>
    <dbReference type="NCBI Taxonomy" id="249408"/>
    <lineage>
        <taxon>Bacteria</taxon>
        <taxon>Thermotogati</taxon>
        <taxon>Deinococcota</taxon>
        <taxon>Deinococci</taxon>
        <taxon>Deinococcales</taxon>
        <taxon>Deinococcaceae</taxon>
        <taxon>Deinococcus</taxon>
    </lineage>
</organism>
<dbReference type="AlphaFoldDB" id="A0A1U7P4V4"/>
<protein>
    <submittedName>
        <fullName evidence="1">Uncharacterized protein</fullName>
    </submittedName>
</protein>